<comment type="caution">
    <text evidence="7">The sequence shown here is derived from an EMBL/GenBank/DDBJ whole genome shotgun (WGS) entry which is preliminary data.</text>
</comment>
<dbReference type="InterPro" id="IPR044068">
    <property type="entry name" value="CB"/>
</dbReference>
<dbReference type="PANTHER" id="PTHR34605">
    <property type="entry name" value="PHAGE_INTEGRASE DOMAIN-CONTAINING PROTEIN"/>
    <property type="match status" value="1"/>
</dbReference>
<evidence type="ECO:0000256" key="1">
    <source>
        <dbReference type="ARBA" id="ARBA00022908"/>
    </source>
</evidence>
<keyword evidence="1" id="KW-0229">DNA integration</keyword>
<dbReference type="SUPFAM" id="SSF56349">
    <property type="entry name" value="DNA breaking-rejoining enzymes"/>
    <property type="match status" value="1"/>
</dbReference>
<dbReference type="InterPro" id="IPR011010">
    <property type="entry name" value="DNA_brk_join_enz"/>
</dbReference>
<dbReference type="EMBL" id="JBHRSX010000093">
    <property type="protein sequence ID" value="MFC3203502.1"/>
    <property type="molecule type" value="Genomic_DNA"/>
</dbReference>
<name>A0ABV7K7K0_9ALTE</name>
<dbReference type="InterPro" id="IPR002104">
    <property type="entry name" value="Integrase_catalytic"/>
</dbReference>
<dbReference type="PANTHER" id="PTHR34605:SF3">
    <property type="entry name" value="P CELL-TYPE AGGLUTINATION PROTEIN MAP4-LIKE-RELATED"/>
    <property type="match status" value="1"/>
</dbReference>
<evidence type="ECO:0000256" key="4">
    <source>
        <dbReference type="PROSITE-ProRule" id="PRU01248"/>
    </source>
</evidence>
<feature type="domain" description="Tyr recombinase" evidence="5">
    <location>
        <begin position="112"/>
        <end position="323"/>
    </location>
</feature>
<evidence type="ECO:0000313" key="7">
    <source>
        <dbReference type="EMBL" id="MFC3203502.1"/>
    </source>
</evidence>
<feature type="domain" description="Core-binding (CB)" evidence="6">
    <location>
        <begin position="14"/>
        <end position="89"/>
    </location>
</feature>
<dbReference type="Pfam" id="PF00589">
    <property type="entry name" value="Phage_integrase"/>
    <property type="match status" value="1"/>
</dbReference>
<evidence type="ECO:0000256" key="3">
    <source>
        <dbReference type="ARBA" id="ARBA00023172"/>
    </source>
</evidence>
<dbReference type="Proteomes" id="UP001595477">
    <property type="component" value="Unassembled WGS sequence"/>
</dbReference>
<dbReference type="PROSITE" id="PS51898">
    <property type="entry name" value="TYR_RECOMBINASE"/>
    <property type="match status" value="1"/>
</dbReference>
<dbReference type="Gene3D" id="1.10.150.130">
    <property type="match status" value="1"/>
</dbReference>
<dbReference type="Gene3D" id="1.10.443.10">
    <property type="entry name" value="Intergrase catalytic core"/>
    <property type="match status" value="1"/>
</dbReference>
<accession>A0ABV7K7K0</accession>
<dbReference type="InterPro" id="IPR010998">
    <property type="entry name" value="Integrase_recombinase_N"/>
</dbReference>
<dbReference type="InterPro" id="IPR013762">
    <property type="entry name" value="Integrase-like_cat_sf"/>
</dbReference>
<keyword evidence="3" id="KW-0233">DNA recombination</keyword>
<dbReference type="PROSITE" id="PS51900">
    <property type="entry name" value="CB"/>
    <property type="match status" value="1"/>
</dbReference>
<gene>
    <name evidence="7" type="ORF">ACFOEW_16960</name>
</gene>
<evidence type="ECO:0000313" key="8">
    <source>
        <dbReference type="Proteomes" id="UP001595477"/>
    </source>
</evidence>
<keyword evidence="2 4" id="KW-0238">DNA-binding</keyword>
<dbReference type="SUPFAM" id="SSF47823">
    <property type="entry name" value="lambda integrase-like, N-terminal domain"/>
    <property type="match status" value="1"/>
</dbReference>
<proteinExistence type="predicted"/>
<keyword evidence="8" id="KW-1185">Reference proteome</keyword>
<dbReference type="InterPro" id="IPR052925">
    <property type="entry name" value="Phage_Integrase-like_Recomb"/>
</dbReference>
<reference evidence="8" key="1">
    <citation type="journal article" date="2019" name="Int. J. Syst. Evol. Microbiol.">
        <title>The Global Catalogue of Microorganisms (GCM) 10K type strain sequencing project: providing services to taxonomists for standard genome sequencing and annotation.</title>
        <authorList>
            <consortium name="The Broad Institute Genomics Platform"/>
            <consortium name="The Broad Institute Genome Sequencing Center for Infectious Disease"/>
            <person name="Wu L."/>
            <person name="Ma J."/>
        </authorList>
    </citation>
    <scope>NUCLEOTIDE SEQUENCE [LARGE SCALE GENOMIC DNA]</scope>
    <source>
        <strain evidence="8">KCTC 52449</strain>
    </source>
</reference>
<evidence type="ECO:0000259" key="6">
    <source>
        <dbReference type="PROSITE" id="PS51900"/>
    </source>
</evidence>
<evidence type="ECO:0000256" key="2">
    <source>
        <dbReference type="ARBA" id="ARBA00023125"/>
    </source>
</evidence>
<dbReference type="RefSeq" id="WP_123324641.1">
    <property type="nucleotide sequence ID" value="NZ_JBHRSX010000093.1"/>
</dbReference>
<sequence>MTKSLSQHNEANEQEIAERISRYINAATRDNTRKTYRSAVEHFEVHWGGKLPTTPENIGRYLVTYANDLAPSTLKTRLAALSQWHKTQGFSDPCSSVHVRKIMRGIQAVHNKKPKQAHPLQIEHLQQITASLDAQICASENNASVLRAYRDKALVLLGFWRGFRSDELSRLMFEDLDIIDNVCLRGYVRQSKTDRHNQGMYFEVPALQTLCPVNAISEFAAQIEMANGPVFRKIDRWGKLNQNGVSAGSIPAILRRVLFQSNIPNYKEFSSHSLRRGFAHWANQQGWSLHELMQYVGWKDIQSAMRYLNRSEAFPNRLTANDPENHYFQHRN</sequence>
<protein>
    <submittedName>
        <fullName evidence="7">Tyrosine-type recombinase/integrase</fullName>
    </submittedName>
</protein>
<organism evidence="7 8">
    <name type="scientific">Alteromonas oceani</name>
    <dbReference type="NCBI Taxonomy" id="2071609"/>
    <lineage>
        <taxon>Bacteria</taxon>
        <taxon>Pseudomonadati</taxon>
        <taxon>Pseudomonadota</taxon>
        <taxon>Gammaproteobacteria</taxon>
        <taxon>Alteromonadales</taxon>
        <taxon>Alteromonadaceae</taxon>
        <taxon>Alteromonas/Salinimonas group</taxon>
        <taxon>Alteromonas</taxon>
    </lineage>
</organism>
<evidence type="ECO:0000259" key="5">
    <source>
        <dbReference type="PROSITE" id="PS51898"/>
    </source>
</evidence>